<organism evidence="1 2">
    <name type="scientific">Corchorus capsularis</name>
    <name type="common">Jute</name>
    <dbReference type="NCBI Taxonomy" id="210143"/>
    <lineage>
        <taxon>Eukaryota</taxon>
        <taxon>Viridiplantae</taxon>
        <taxon>Streptophyta</taxon>
        <taxon>Embryophyta</taxon>
        <taxon>Tracheophyta</taxon>
        <taxon>Spermatophyta</taxon>
        <taxon>Magnoliopsida</taxon>
        <taxon>eudicotyledons</taxon>
        <taxon>Gunneridae</taxon>
        <taxon>Pentapetalae</taxon>
        <taxon>rosids</taxon>
        <taxon>malvids</taxon>
        <taxon>Malvales</taxon>
        <taxon>Malvaceae</taxon>
        <taxon>Grewioideae</taxon>
        <taxon>Apeibeae</taxon>
        <taxon>Corchorus</taxon>
    </lineage>
</organism>
<proteinExistence type="predicted"/>
<name>A0A1R3HLZ0_COCAP</name>
<keyword evidence="2" id="KW-1185">Reference proteome</keyword>
<reference evidence="1 2" key="1">
    <citation type="submission" date="2013-09" db="EMBL/GenBank/DDBJ databases">
        <title>Corchorus capsularis genome sequencing.</title>
        <authorList>
            <person name="Alam M."/>
            <person name="Haque M.S."/>
            <person name="Islam M.S."/>
            <person name="Emdad E.M."/>
            <person name="Islam M.M."/>
            <person name="Ahmed B."/>
            <person name="Halim A."/>
            <person name="Hossen Q.M.M."/>
            <person name="Hossain M.Z."/>
            <person name="Ahmed R."/>
            <person name="Khan M.M."/>
            <person name="Islam R."/>
            <person name="Rashid M.M."/>
            <person name="Khan S.A."/>
            <person name="Rahman M.S."/>
            <person name="Alam M."/>
        </authorList>
    </citation>
    <scope>NUCLEOTIDE SEQUENCE [LARGE SCALE GENOMIC DNA]</scope>
    <source>
        <strain evidence="2">cv. CVL-1</strain>
        <tissue evidence="1">Whole seedling</tissue>
    </source>
</reference>
<accession>A0A1R3HLZ0</accession>
<comment type="caution">
    <text evidence="1">The sequence shown here is derived from an EMBL/GenBank/DDBJ whole genome shotgun (WGS) entry which is preliminary data.</text>
</comment>
<dbReference type="Gramene" id="OMO71290">
    <property type="protein sequence ID" value="OMO71290"/>
    <property type="gene ID" value="CCACVL1_18310"/>
</dbReference>
<dbReference type="AlphaFoldDB" id="A0A1R3HLZ0"/>
<evidence type="ECO:0000313" key="2">
    <source>
        <dbReference type="Proteomes" id="UP000188268"/>
    </source>
</evidence>
<gene>
    <name evidence="1" type="ORF">CCACVL1_18310</name>
</gene>
<dbReference type="EMBL" id="AWWV01011656">
    <property type="protein sequence ID" value="OMO71290.1"/>
    <property type="molecule type" value="Genomic_DNA"/>
</dbReference>
<evidence type="ECO:0000313" key="1">
    <source>
        <dbReference type="EMBL" id="OMO71290.1"/>
    </source>
</evidence>
<dbReference type="Proteomes" id="UP000188268">
    <property type="component" value="Unassembled WGS sequence"/>
</dbReference>
<sequence length="23" mass="2623">MARRGAVNSLVFKRLPSVHHSME</sequence>
<protein>
    <submittedName>
        <fullName evidence="1">Uncharacterized protein</fullName>
    </submittedName>
</protein>